<gene>
    <name evidence="1" type="ORF">H8J70_01895</name>
</gene>
<dbReference type="Proteomes" id="UP000606870">
    <property type="component" value="Unassembled WGS sequence"/>
</dbReference>
<dbReference type="EMBL" id="JACOGK010000004">
    <property type="protein sequence ID" value="MBC3536012.1"/>
    <property type="molecule type" value="Genomic_DNA"/>
</dbReference>
<sequence length="53" mass="5985">MYIMGMEKVLSRTYAAWKKAQKDKDDNDHRRGPRKGLPVGICLSLYSSLPAMG</sequence>
<reference evidence="1 2" key="1">
    <citation type="submission" date="2020-08" db="EMBL/GenBank/DDBJ databases">
        <authorList>
            <person name="Liu C."/>
            <person name="Sun Q."/>
        </authorList>
    </citation>
    <scope>NUCLEOTIDE SEQUENCE [LARGE SCALE GENOMIC DNA]</scope>
    <source>
        <strain evidence="1 2">NSJ-59</strain>
    </source>
</reference>
<evidence type="ECO:0000313" key="2">
    <source>
        <dbReference type="Proteomes" id="UP000606870"/>
    </source>
</evidence>
<organism evidence="1 2">
    <name type="scientific">Megasphaera hominis</name>
    <dbReference type="NCBI Taxonomy" id="159836"/>
    <lineage>
        <taxon>Bacteria</taxon>
        <taxon>Bacillati</taxon>
        <taxon>Bacillota</taxon>
        <taxon>Negativicutes</taxon>
        <taxon>Veillonellales</taxon>
        <taxon>Veillonellaceae</taxon>
        <taxon>Megasphaera</taxon>
    </lineage>
</organism>
<dbReference type="RefSeq" id="WP_186502067.1">
    <property type="nucleotide sequence ID" value="NZ_JACOGK010000004.1"/>
</dbReference>
<keyword evidence="2" id="KW-1185">Reference proteome</keyword>
<protein>
    <submittedName>
        <fullName evidence="1">Uncharacterized protein</fullName>
    </submittedName>
</protein>
<evidence type="ECO:0000313" key="1">
    <source>
        <dbReference type="EMBL" id="MBC3536012.1"/>
    </source>
</evidence>
<comment type="caution">
    <text evidence="1">The sequence shown here is derived from an EMBL/GenBank/DDBJ whole genome shotgun (WGS) entry which is preliminary data.</text>
</comment>
<accession>A0ABR6VFG2</accession>
<proteinExistence type="predicted"/>
<name>A0ABR6VFG2_9FIRM</name>